<feature type="domain" description="N-acetyltransferase" evidence="2">
    <location>
        <begin position="55"/>
        <end position="239"/>
    </location>
</feature>
<protein>
    <recommendedName>
        <fullName evidence="2">N-acetyltransferase domain-containing protein</fullName>
    </recommendedName>
</protein>
<proteinExistence type="predicted"/>
<dbReference type="Gene3D" id="3.40.630.30">
    <property type="match status" value="1"/>
</dbReference>
<dbReference type="AlphaFoldDB" id="A0A8H3FTN4"/>
<organism evidence="3 4">
    <name type="scientific">Heterodermia speciosa</name>
    <dbReference type="NCBI Taxonomy" id="116794"/>
    <lineage>
        <taxon>Eukaryota</taxon>
        <taxon>Fungi</taxon>
        <taxon>Dikarya</taxon>
        <taxon>Ascomycota</taxon>
        <taxon>Pezizomycotina</taxon>
        <taxon>Lecanoromycetes</taxon>
        <taxon>OSLEUM clade</taxon>
        <taxon>Lecanoromycetidae</taxon>
        <taxon>Caliciales</taxon>
        <taxon>Physciaceae</taxon>
        <taxon>Heterodermia</taxon>
    </lineage>
</organism>
<evidence type="ECO:0000256" key="1">
    <source>
        <dbReference type="SAM" id="MobiDB-lite"/>
    </source>
</evidence>
<name>A0A8H3FTN4_9LECA</name>
<evidence type="ECO:0000313" key="3">
    <source>
        <dbReference type="EMBL" id="CAF9929114.1"/>
    </source>
</evidence>
<gene>
    <name evidence="3" type="ORF">HETSPECPRED_007289</name>
</gene>
<dbReference type="SUPFAM" id="SSF55729">
    <property type="entry name" value="Acyl-CoA N-acyltransferases (Nat)"/>
    <property type="match status" value="1"/>
</dbReference>
<comment type="caution">
    <text evidence="3">The sequence shown here is derived from an EMBL/GenBank/DDBJ whole genome shotgun (WGS) entry which is preliminary data.</text>
</comment>
<dbReference type="InterPro" id="IPR016181">
    <property type="entry name" value="Acyl_CoA_acyltransferase"/>
</dbReference>
<sequence>MPSPSTELLSPPGPSVYSAPVSPPFDHPSVAPLFLSALSIRVPVFVDEQHCDPALEIDDDDPRSWHWVVFIRSDTPSGHADGKIAAATIRLIPPVPTAGHTNTEASDDEKIGGKAVRPKHGATAMWDGREPFVKLGRMATLKAYRKLGLGRLLVDAALGWLEGNKEQVTGAMDIEVGGEIGDGDRERGVGEWKGLVLVHAQKEIERFWMAVGFVKDEGMGEWWEDGIEHVAVWKRVRLR</sequence>
<accession>A0A8H3FTN4</accession>
<dbReference type="GO" id="GO:0016747">
    <property type="term" value="F:acyltransferase activity, transferring groups other than amino-acyl groups"/>
    <property type="evidence" value="ECO:0007669"/>
    <property type="project" value="InterPro"/>
</dbReference>
<dbReference type="EMBL" id="CAJPDS010000050">
    <property type="protein sequence ID" value="CAF9929114.1"/>
    <property type="molecule type" value="Genomic_DNA"/>
</dbReference>
<dbReference type="GO" id="GO:0006048">
    <property type="term" value="P:UDP-N-acetylglucosamine biosynthetic process"/>
    <property type="evidence" value="ECO:0007669"/>
    <property type="project" value="UniProtKB-UniPathway"/>
</dbReference>
<dbReference type="OrthoDB" id="329272at2759"/>
<reference evidence="3" key="1">
    <citation type="submission" date="2021-03" db="EMBL/GenBank/DDBJ databases">
        <authorList>
            <person name="Tagirdzhanova G."/>
        </authorList>
    </citation>
    <scope>NUCLEOTIDE SEQUENCE</scope>
</reference>
<dbReference type="PROSITE" id="PS51186">
    <property type="entry name" value="GNAT"/>
    <property type="match status" value="1"/>
</dbReference>
<evidence type="ECO:0000259" key="2">
    <source>
        <dbReference type="PROSITE" id="PS51186"/>
    </source>
</evidence>
<evidence type="ECO:0000313" key="4">
    <source>
        <dbReference type="Proteomes" id="UP000664521"/>
    </source>
</evidence>
<dbReference type="CDD" id="cd04301">
    <property type="entry name" value="NAT_SF"/>
    <property type="match status" value="1"/>
</dbReference>
<dbReference type="Pfam" id="PF00583">
    <property type="entry name" value="Acetyltransf_1"/>
    <property type="match status" value="1"/>
</dbReference>
<dbReference type="Proteomes" id="UP000664521">
    <property type="component" value="Unassembled WGS sequence"/>
</dbReference>
<dbReference type="InterPro" id="IPR000182">
    <property type="entry name" value="GNAT_dom"/>
</dbReference>
<feature type="region of interest" description="Disordered" evidence="1">
    <location>
        <begin position="95"/>
        <end position="115"/>
    </location>
</feature>
<dbReference type="UniPathway" id="UPA00113">
    <property type="reaction ID" value="UER00529"/>
</dbReference>
<keyword evidence="4" id="KW-1185">Reference proteome</keyword>